<evidence type="ECO:0000259" key="8">
    <source>
        <dbReference type="Pfam" id="PF04239"/>
    </source>
</evidence>
<dbReference type="RefSeq" id="WP_274454996.1">
    <property type="nucleotide sequence ID" value="NZ_CP067097.1"/>
</dbReference>
<feature type="transmembrane region" description="Helical" evidence="7">
    <location>
        <begin position="6"/>
        <end position="23"/>
    </location>
</feature>
<dbReference type="Gene3D" id="3.30.240.20">
    <property type="entry name" value="bsu07140 like domains"/>
    <property type="match status" value="2"/>
</dbReference>
<evidence type="ECO:0000256" key="3">
    <source>
        <dbReference type="ARBA" id="ARBA00022475"/>
    </source>
</evidence>
<feature type="domain" description="YetF C-terminal" evidence="8">
    <location>
        <begin position="76"/>
        <end position="208"/>
    </location>
</feature>
<keyword evidence="6 7" id="KW-0472">Membrane</keyword>
<comment type="similarity">
    <text evidence="2">Belongs to the UPF0702 family.</text>
</comment>
<dbReference type="Proteomes" id="UP001232973">
    <property type="component" value="Unassembled WGS sequence"/>
</dbReference>
<keyword evidence="3" id="KW-1003">Cell membrane</keyword>
<evidence type="ECO:0000256" key="4">
    <source>
        <dbReference type="ARBA" id="ARBA00022692"/>
    </source>
</evidence>
<sequence length="279" mass="31028">MWISYVSILFRCMLAFIVLIAISRLIGQKYLTLVGVAAAVLVSAMSVRLLAFDQGLAALIVWSGLAFLTQFLTIQSPTLRNLVNGKPTVVIEQGKVLEKNLRKAKLSALDMMSLMRAKNVFKLSDVEFGILETDGQLSVLQKAAQQPLTPTLQGIPVENEQAPQVVLVDGQVMKQALQDAGYSEGWLLEQLRKQGAKDYNDVFLAQVDSKGNVYVDLRNDTLPSAKVQERPLLLASLKKMQADLESFALQTENPSAKQMYTENAERLQQLIDQMQPYLR</sequence>
<dbReference type="Pfam" id="PF07870">
    <property type="entry name" value="DUF1657"/>
    <property type="match status" value="1"/>
</dbReference>
<keyword evidence="5 7" id="KW-1133">Transmembrane helix</keyword>
<accession>A0ABT9XMQ1</accession>
<dbReference type="PANTHER" id="PTHR34582:SF7">
    <property type="entry name" value="UPF0702 TRANSMEMBRANE PROTEIN YDFS"/>
    <property type="match status" value="1"/>
</dbReference>
<evidence type="ECO:0000256" key="1">
    <source>
        <dbReference type="ARBA" id="ARBA00004651"/>
    </source>
</evidence>
<dbReference type="InterPro" id="IPR023090">
    <property type="entry name" value="UPF0702_alpha/beta_dom_sf"/>
</dbReference>
<proteinExistence type="inferred from homology"/>
<dbReference type="InterPro" id="IPR012452">
    <property type="entry name" value="DUF1657"/>
</dbReference>
<reference evidence="9 10" key="1">
    <citation type="submission" date="2023-07" db="EMBL/GenBank/DDBJ databases">
        <title>Genomic Encyclopedia of Type Strains, Phase IV (KMG-IV): sequencing the most valuable type-strain genomes for metagenomic binning, comparative biology and taxonomic classification.</title>
        <authorList>
            <person name="Goeker M."/>
        </authorList>
    </citation>
    <scope>NUCLEOTIDE SEQUENCE [LARGE SCALE GENOMIC DNA]</scope>
    <source>
        <strain evidence="9 10">DSM 4006</strain>
    </source>
</reference>
<evidence type="ECO:0000313" key="10">
    <source>
        <dbReference type="Proteomes" id="UP001232973"/>
    </source>
</evidence>
<evidence type="ECO:0000256" key="7">
    <source>
        <dbReference type="SAM" id="Phobius"/>
    </source>
</evidence>
<name>A0ABT9XMQ1_9BACL</name>
<dbReference type="PANTHER" id="PTHR34582">
    <property type="entry name" value="UPF0702 TRANSMEMBRANE PROTEIN YCAP"/>
    <property type="match status" value="1"/>
</dbReference>
<feature type="transmembrane region" description="Helical" evidence="7">
    <location>
        <begin position="30"/>
        <end position="50"/>
    </location>
</feature>
<organism evidence="9 10">
    <name type="scientific">Alicyclobacillus cycloheptanicus</name>
    <dbReference type="NCBI Taxonomy" id="1457"/>
    <lineage>
        <taxon>Bacteria</taxon>
        <taxon>Bacillati</taxon>
        <taxon>Bacillota</taxon>
        <taxon>Bacilli</taxon>
        <taxon>Bacillales</taxon>
        <taxon>Alicyclobacillaceae</taxon>
        <taxon>Alicyclobacillus</taxon>
    </lineage>
</organism>
<evidence type="ECO:0000313" key="9">
    <source>
        <dbReference type="EMBL" id="MDQ0191405.1"/>
    </source>
</evidence>
<dbReference type="InterPro" id="IPR007353">
    <property type="entry name" value="DUF421"/>
</dbReference>
<feature type="transmembrane region" description="Helical" evidence="7">
    <location>
        <begin position="56"/>
        <end position="74"/>
    </location>
</feature>
<evidence type="ECO:0000256" key="5">
    <source>
        <dbReference type="ARBA" id="ARBA00022989"/>
    </source>
</evidence>
<comment type="subcellular location">
    <subcellularLocation>
        <location evidence="1">Cell membrane</location>
        <topology evidence="1">Multi-pass membrane protein</topology>
    </subcellularLocation>
</comment>
<keyword evidence="10" id="KW-1185">Reference proteome</keyword>
<dbReference type="Pfam" id="PF04239">
    <property type="entry name" value="DUF421"/>
    <property type="match status" value="1"/>
</dbReference>
<keyword evidence="4 7" id="KW-0812">Transmembrane</keyword>
<evidence type="ECO:0000256" key="2">
    <source>
        <dbReference type="ARBA" id="ARBA00006448"/>
    </source>
</evidence>
<protein>
    <submittedName>
        <fullName evidence="9">Uncharacterized membrane protein YcaP (DUF421 family)</fullName>
    </submittedName>
</protein>
<gene>
    <name evidence="9" type="ORF">J2S03_003276</name>
</gene>
<comment type="caution">
    <text evidence="9">The sequence shown here is derived from an EMBL/GenBank/DDBJ whole genome shotgun (WGS) entry which is preliminary data.</text>
</comment>
<evidence type="ECO:0000256" key="6">
    <source>
        <dbReference type="ARBA" id="ARBA00023136"/>
    </source>
</evidence>
<dbReference type="EMBL" id="JAUSTP010000041">
    <property type="protein sequence ID" value="MDQ0191405.1"/>
    <property type="molecule type" value="Genomic_DNA"/>
</dbReference>